<name>A0A1B1NB53_9MICO</name>
<dbReference type="KEGG" id="serj:SGUI_1209"/>
<dbReference type="EMBL" id="CP014989">
    <property type="protein sequence ID" value="ANS78605.1"/>
    <property type="molecule type" value="Genomic_DNA"/>
</dbReference>
<reference evidence="1 2" key="1">
    <citation type="submission" date="2016-03" db="EMBL/GenBank/DDBJ databases">
        <title>Shallow-sea hydrothermal system.</title>
        <authorList>
            <person name="Tang K."/>
        </authorList>
    </citation>
    <scope>NUCLEOTIDE SEQUENCE [LARGE SCALE GENOMIC DNA]</scope>
    <source>
        <strain evidence="1 2">JLT9</strain>
    </source>
</reference>
<gene>
    <name evidence="1" type="ORF">SGUI_1209</name>
</gene>
<protein>
    <submittedName>
        <fullName evidence="1">Uncharacterized protein</fullName>
    </submittedName>
</protein>
<proteinExistence type="predicted"/>
<evidence type="ECO:0000313" key="1">
    <source>
        <dbReference type="EMBL" id="ANS78605.1"/>
    </source>
</evidence>
<evidence type="ECO:0000313" key="2">
    <source>
        <dbReference type="Proteomes" id="UP000092482"/>
    </source>
</evidence>
<accession>A0A1B1NB53</accession>
<sequence>MGVIARRGLVAPLVLRCVRVVMRVLVTRVLRHVSPSMGVPDARVTP</sequence>
<dbReference type="Proteomes" id="UP000092482">
    <property type="component" value="Chromosome"/>
</dbReference>
<dbReference type="AlphaFoldDB" id="A0A1B1NB53"/>
<dbReference type="STRING" id="1758689.SGUI_1209"/>
<organism evidence="1 2">
    <name type="scientific">Serinicoccus hydrothermalis</name>
    <dbReference type="NCBI Taxonomy" id="1758689"/>
    <lineage>
        <taxon>Bacteria</taxon>
        <taxon>Bacillati</taxon>
        <taxon>Actinomycetota</taxon>
        <taxon>Actinomycetes</taxon>
        <taxon>Micrococcales</taxon>
        <taxon>Ornithinimicrobiaceae</taxon>
        <taxon>Serinicoccus</taxon>
    </lineage>
</organism>
<keyword evidence="2" id="KW-1185">Reference proteome</keyword>